<dbReference type="EMBL" id="BARS01010347">
    <property type="protein sequence ID" value="GAF92552.1"/>
    <property type="molecule type" value="Genomic_DNA"/>
</dbReference>
<dbReference type="SUPFAM" id="SSF51182">
    <property type="entry name" value="RmlC-like cupins"/>
    <property type="match status" value="1"/>
</dbReference>
<dbReference type="CDD" id="cd02230">
    <property type="entry name" value="cupin_HP0902-like"/>
    <property type="match status" value="1"/>
</dbReference>
<feature type="domain" description="Cupin type-2" evidence="1">
    <location>
        <begin position="47"/>
        <end position="111"/>
    </location>
</feature>
<organism evidence="2">
    <name type="scientific">marine sediment metagenome</name>
    <dbReference type="NCBI Taxonomy" id="412755"/>
    <lineage>
        <taxon>unclassified sequences</taxon>
        <taxon>metagenomes</taxon>
        <taxon>ecological metagenomes</taxon>
    </lineage>
</organism>
<dbReference type="Pfam" id="PF07883">
    <property type="entry name" value="Cupin_2"/>
    <property type="match status" value="1"/>
</dbReference>
<reference evidence="2" key="1">
    <citation type="journal article" date="2014" name="Front. Microbiol.">
        <title>High frequency of phylogenetically diverse reductive dehalogenase-homologous genes in deep subseafloor sedimentary metagenomes.</title>
        <authorList>
            <person name="Kawai M."/>
            <person name="Futagami T."/>
            <person name="Toyoda A."/>
            <person name="Takaki Y."/>
            <person name="Nishi S."/>
            <person name="Hori S."/>
            <person name="Arai W."/>
            <person name="Tsubouchi T."/>
            <person name="Morono Y."/>
            <person name="Uchiyama I."/>
            <person name="Ito T."/>
            <person name="Fujiyama A."/>
            <person name="Inagaki F."/>
            <person name="Takami H."/>
        </authorList>
    </citation>
    <scope>NUCLEOTIDE SEQUENCE</scope>
    <source>
        <strain evidence="2">Expedition CK06-06</strain>
    </source>
</reference>
<evidence type="ECO:0000259" key="1">
    <source>
        <dbReference type="Pfam" id="PF07883"/>
    </source>
</evidence>
<dbReference type="AlphaFoldDB" id="X0TWN5"/>
<evidence type="ECO:0000313" key="2">
    <source>
        <dbReference type="EMBL" id="GAF92552.1"/>
    </source>
</evidence>
<gene>
    <name evidence="2" type="ORF">S01H1_19206</name>
</gene>
<dbReference type="InterPro" id="IPR011051">
    <property type="entry name" value="RmlC_Cupin_sf"/>
</dbReference>
<name>X0TWN5_9ZZZZ</name>
<dbReference type="InterPro" id="IPR013096">
    <property type="entry name" value="Cupin_2"/>
</dbReference>
<dbReference type="PANTHER" id="PTHR37694">
    <property type="entry name" value="SLR8022 PROTEIN"/>
    <property type="match status" value="1"/>
</dbReference>
<dbReference type="Gene3D" id="2.60.120.10">
    <property type="entry name" value="Jelly Rolls"/>
    <property type="match status" value="1"/>
</dbReference>
<sequence>MTCEKEKPNILEVCVGKGQRLADLVEYSKDSIVSKTILDKSAGTITLFAFDKGQKLSEHTTPYDAVVQVLDGHSQLTIDGQDKHVTAGEIIIMPGNVPHAVTAQEKFKMLLTMIRA</sequence>
<dbReference type="PANTHER" id="PTHR37694:SF1">
    <property type="entry name" value="SLR8022 PROTEIN"/>
    <property type="match status" value="1"/>
</dbReference>
<comment type="caution">
    <text evidence="2">The sequence shown here is derived from an EMBL/GenBank/DDBJ whole genome shotgun (WGS) entry which is preliminary data.</text>
</comment>
<proteinExistence type="predicted"/>
<dbReference type="InterPro" id="IPR014710">
    <property type="entry name" value="RmlC-like_jellyroll"/>
</dbReference>
<protein>
    <recommendedName>
        <fullName evidence="1">Cupin type-2 domain-containing protein</fullName>
    </recommendedName>
</protein>
<accession>X0TWN5</accession>